<gene>
    <name evidence="2" type="ORF">PENTCL1PPCAC_8601</name>
</gene>
<keyword evidence="1" id="KW-0812">Transmembrane</keyword>
<evidence type="ECO:0008006" key="4">
    <source>
        <dbReference type="Google" id="ProtNLM"/>
    </source>
</evidence>
<evidence type="ECO:0000313" key="3">
    <source>
        <dbReference type="Proteomes" id="UP001432027"/>
    </source>
</evidence>
<keyword evidence="3" id="KW-1185">Reference proteome</keyword>
<feature type="transmembrane region" description="Helical" evidence="1">
    <location>
        <begin position="6"/>
        <end position="23"/>
    </location>
</feature>
<dbReference type="EMBL" id="BTSX01000002">
    <property type="protein sequence ID" value="GMS86426.1"/>
    <property type="molecule type" value="Genomic_DNA"/>
</dbReference>
<sequence length="113" mass="12795">LHAWSLGVEIQYYFIAPFIYALVRQFKTRTLRIVSYAGLSTISFLFYLSSDGTARFNSPLCRCWQFLLGSLAAEMAGDKEALRNHDSIGSGKKYALITDTAKEEYTEVLLEQP</sequence>
<comment type="caution">
    <text evidence="2">The sequence shown here is derived from an EMBL/GenBank/DDBJ whole genome shotgun (WGS) entry which is preliminary data.</text>
</comment>
<dbReference type="GO" id="GO:0000271">
    <property type="term" value="P:polysaccharide biosynthetic process"/>
    <property type="evidence" value="ECO:0007669"/>
    <property type="project" value="TreeGrafter"/>
</dbReference>
<dbReference type="InterPro" id="IPR050879">
    <property type="entry name" value="Acyltransferase_3"/>
</dbReference>
<dbReference type="Proteomes" id="UP001432027">
    <property type="component" value="Unassembled WGS sequence"/>
</dbReference>
<dbReference type="PANTHER" id="PTHR23028:SF53">
    <property type="entry name" value="ACYL_TRANSF_3 DOMAIN-CONTAINING PROTEIN"/>
    <property type="match status" value="1"/>
</dbReference>
<keyword evidence="1" id="KW-1133">Transmembrane helix</keyword>
<evidence type="ECO:0000313" key="2">
    <source>
        <dbReference type="EMBL" id="GMS86426.1"/>
    </source>
</evidence>
<evidence type="ECO:0000256" key="1">
    <source>
        <dbReference type="SAM" id="Phobius"/>
    </source>
</evidence>
<organism evidence="2 3">
    <name type="scientific">Pristionchus entomophagus</name>
    <dbReference type="NCBI Taxonomy" id="358040"/>
    <lineage>
        <taxon>Eukaryota</taxon>
        <taxon>Metazoa</taxon>
        <taxon>Ecdysozoa</taxon>
        <taxon>Nematoda</taxon>
        <taxon>Chromadorea</taxon>
        <taxon>Rhabditida</taxon>
        <taxon>Rhabditina</taxon>
        <taxon>Diplogasteromorpha</taxon>
        <taxon>Diplogasteroidea</taxon>
        <taxon>Neodiplogasteridae</taxon>
        <taxon>Pristionchus</taxon>
    </lineage>
</organism>
<proteinExistence type="predicted"/>
<feature type="non-terminal residue" evidence="2">
    <location>
        <position position="113"/>
    </location>
</feature>
<protein>
    <recommendedName>
        <fullName evidence="4">Acyltransferase</fullName>
    </recommendedName>
</protein>
<dbReference type="GO" id="GO:0016020">
    <property type="term" value="C:membrane"/>
    <property type="evidence" value="ECO:0007669"/>
    <property type="project" value="TreeGrafter"/>
</dbReference>
<name>A0AAV5SSS3_9BILA</name>
<reference evidence="2" key="1">
    <citation type="submission" date="2023-10" db="EMBL/GenBank/DDBJ databases">
        <title>Genome assembly of Pristionchus species.</title>
        <authorList>
            <person name="Yoshida K."/>
            <person name="Sommer R.J."/>
        </authorList>
    </citation>
    <scope>NUCLEOTIDE SEQUENCE</scope>
    <source>
        <strain evidence="2">RS0144</strain>
    </source>
</reference>
<dbReference type="AlphaFoldDB" id="A0AAV5SSS3"/>
<dbReference type="PANTHER" id="PTHR23028">
    <property type="entry name" value="ACETYLTRANSFERASE"/>
    <property type="match status" value="1"/>
</dbReference>
<feature type="non-terminal residue" evidence="2">
    <location>
        <position position="1"/>
    </location>
</feature>
<accession>A0AAV5SSS3</accession>
<keyword evidence="1" id="KW-0472">Membrane</keyword>